<name>A0AC61RVH8_9FIRM</name>
<evidence type="ECO:0000313" key="2">
    <source>
        <dbReference type="Proteomes" id="UP000304953"/>
    </source>
</evidence>
<dbReference type="Proteomes" id="UP000304953">
    <property type="component" value="Unassembled WGS sequence"/>
</dbReference>
<proteinExistence type="predicted"/>
<protein>
    <submittedName>
        <fullName evidence="1">Sugar transferase</fullName>
    </submittedName>
</protein>
<accession>A0AC61RVH8</accession>
<keyword evidence="2" id="KW-1185">Reference proteome</keyword>
<reference evidence="1" key="1">
    <citation type="submission" date="2019-04" db="EMBL/GenBank/DDBJ databases">
        <title>Microbes associate with the intestines of laboratory mice.</title>
        <authorList>
            <person name="Navarre W."/>
            <person name="Wong E."/>
            <person name="Huang K."/>
            <person name="Tropini C."/>
            <person name="Ng K."/>
            <person name="Yu B."/>
        </authorList>
    </citation>
    <scope>NUCLEOTIDE SEQUENCE</scope>
    <source>
        <strain evidence="1">NM01_1-7b</strain>
    </source>
</reference>
<sequence length="452" mass="52767">MRKREQYKHLLNLTANFMMLAMEAAMFAYTWYIIYYPTLAKANRPWHRGNWAVIGIYALIMYFFTRTFGGYRIGYLRITDVCLSQILSIFCANVVGYLQVCLVANDYMPVHPMIMLTFTEYLVILPGVYLVRFVYTRLYPPKKMIVIYGEHSPDDLIQKINSRKDKYNVCATASVYLGYEELYTRILEYEAVVLCDLPTSMRNPILKFCFDQNKRTYITPKISDIILTGTEAIHLFDSPLMLSRNHGLTIEQRFIKRAMDIVLSLVAIVISSPVLLLIGLCIKLYDKGPVFYTQERLTRGGEVFQIIKFRSMRMDSERDGAQLARKDDDRITPVGRIIRQTHFDELPQIFNILKGEMSFVGPRPERESIAREYEAVIPEFSFRLKVKAGLTGYAQIYGKYNTTPYDKLKLDLTYIENYSFWMDLKLMLMTFKIIFQKENTEGIDKKQRTAVK</sequence>
<comment type="caution">
    <text evidence="1">The sequence shown here is derived from an EMBL/GenBank/DDBJ whole genome shotgun (WGS) entry which is preliminary data.</text>
</comment>
<keyword evidence="1" id="KW-0808">Transferase</keyword>
<evidence type="ECO:0000313" key="1">
    <source>
        <dbReference type="EMBL" id="TGY95791.1"/>
    </source>
</evidence>
<organism evidence="1 2">
    <name type="scientific">Petralouisia muris</name>
    <dbReference type="NCBI Taxonomy" id="3032872"/>
    <lineage>
        <taxon>Bacteria</taxon>
        <taxon>Bacillati</taxon>
        <taxon>Bacillota</taxon>
        <taxon>Clostridia</taxon>
        <taxon>Lachnospirales</taxon>
        <taxon>Lachnospiraceae</taxon>
        <taxon>Petralouisia</taxon>
    </lineage>
</organism>
<gene>
    <name evidence="1" type="ORF">E5329_13175</name>
</gene>
<dbReference type="EMBL" id="SRYA01000024">
    <property type="protein sequence ID" value="TGY95791.1"/>
    <property type="molecule type" value="Genomic_DNA"/>
</dbReference>